<dbReference type="Proteomes" id="UP000195667">
    <property type="component" value="Unassembled WGS sequence"/>
</dbReference>
<proteinExistence type="predicted"/>
<evidence type="ECO:0000313" key="2">
    <source>
        <dbReference type="Proteomes" id="UP000195667"/>
    </source>
</evidence>
<protein>
    <recommendedName>
        <fullName evidence="3">Restriction endonuclease, type I, EcoRI, R subunit/Type III</fullName>
    </recommendedName>
</protein>
<evidence type="ECO:0000313" key="1">
    <source>
        <dbReference type="EMBL" id="SJM91067.1"/>
    </source>
</evidence>
<name>A0A1R4H4F5_9GAMM</name>
<sequence>MAFTNQLKSLSAVLKHYKIHYAEADFVIIKTAIMQEAVQQDIVFTLKEVAYNVSEAAICENLIYPLLKAAWKLYADIFSIWSHQSLEYDDNLTGIPDYLISKRSELGKIIFDFPLLAVVEAKKDNFSQGWAQCSLEMVAIQKINNTEHLAVYGLVSNGEVWEIAKLEQQRFTFYTKRFVIEDLDVLFNVLVSILELCKLQLAAFDLSTHK</sequence>
<keyword evidence="2" id="KW-1185">Reference proteome</keyword>
<accession>A0A1R4H4F5</accession>
<dbReference type="EMBL" id="FUKI01000080">
    <property type="protein sequence ID" value="SJM91067.1"/>
    <property type="molecule type" value="Genomic_DNA"/>
</dbReference>
<gene>
    <name evidence="1" type="ORF">CRENPOLYSF1_1700002</name>
</gene>
<dbReference type="AlphaFoldDB" id="A0A1R4H4F5"/>
<dbReference type="OrthoDB" id="518124at2"/>
<dbReference type="RefSeq" id="WP_087142799.1">
    <property type="nucleotide sequence ID" value="NZ_FUKI01000080.1"/>
</dbReference>
<evidence type="ECO:0008006" key="3">
    <source>
        <dbReference type="Google" id="ProtNLM"/>
    </source>
</evidence>
<organism evidence="1 2">
    <name type="scientific">Crenothrix polyspora</name>
    <dbReference type="NCBI Taxonomy" id="360316"/>
    <lineage>
        <taxon>Bacteria</taxon>
        <taxon>Pseudomonadati</taxon>
        <taxon>Pseudomonadota</taxon>
        <taxon>Gammaproteobacteria</taxon>
        <taxon>Methylococcales</taxon>
        <taxon>Crenotrichaceae</taxon>
        <taxon>Crenothrix</taxon>
    </lineage>
</organism>
<reference evidence="2" key="1">
    <citation type="submission" date="2017-02" db="EMBL/GenBank/DDBJ databases">
        <authorList>
            <person name="Daims H."/>
        </authorList>
    </citation>
    <scope>NUCLEOTIDE SEQUENCE [LARGE SCALE GENOMIC DNA]</scope>
</reference>